<feature type="region of interest" description="Disordered" evidence="7">
    <location>
        <begin position="710"/>
        <end position="731"/>
    </location>
</feature>
<dbReference type="Proteomes" id="UP000678499">
    <property type="component" value="Unassembled WGS sequence"/>
</dbReference>
<keyword evidence="4 8" id="KW-0812">Transmembrane</keyword>
<proteinExistence type="inferred from homology"/>
<dbReference type="GO" id="GO:0005886">
    <property type="term" value="C:plasma membrane"/>
    <property type="evidence" value="ECO:0007669"/>
    <property type="project" value="TreeGrafter"/>
</dbReference>
<comment type="subcellular location">
    <subcellularLocation>
        <location evidence="1">Membrane</location>
        <topology evidence="1">Multi-pass membrane protein</topology>
    </subcellularLocation>
</comment>
<dbReference type="EMBL" id="CAJPEX010001822">
    <property type="protein sequence ID" value="CAG0920007.1"/>
    <property type="molecule type" value="Genomic_DNA"/>
</dbReference>
<dbReference type="PANTHER" id="PTHR10332">
    <property type="entry name" value="EQUILIBRATIVE NUCLEOSIDE TRANSPORTER"/>
    <property type="match status" value="1"/>
</dbReference>
<dbReference type="Pfam" id="PF01733">
    <property type="entry name" value="Nucleoside_tran"/>
    <property type="match status" value="1"/>
</dbReference>
<sequence>MDPQLDNDIFEDIPDVTPINPGPSDGQGTDTPRDKNKIVYLTFCILGICALSPWVFFTTPSSYWMYKFRDANATADDDPHTKTEMQKSFLSYLSLVATITVTMSLVVNAVLCHRVHINYRILGSIVLLFAFMVMTTCLVDVDTDNPYFREGESQTHQLAFFVFTLVTVALMNVVVAVLLGGVSGIAGKFPAHYITIYAIGQALSGMIAAAARIITLLLGASDEGSAFVYFVFADLVLLFGAGVYAYASRQEYFLHFQHLGVQDESDELELLSMKSMVAQREVMKKIWEEAATGMLTLSVTLCINPSLTSLAVSESSGDDSMWTNEIYIPLCGFLVFNFGDVFGRIIAGWIRWPGPADKGVSLVLSSVRLGMIPLFMLCNLHPRSYLPVYLESDYYYVILSAILGLTNGHLCNSAMMNAATKVGHHHREIVGLLMAAYLGIGSSRHRGNFSALLCYGLIAVIVMSEPLSGDTTRFFSRKLVFVYSTVQAIESDIGKFIDEFIAAKSFTAETFSRIWHQNKFAYVFAEIPHPGDAIEFAETLLSVTRNFFLPPRDMSVRTAALFLLHAFFVVQPVSRRAHVILSTEHFKDVRGHVKWMMANEVTDGLVLLASLVRIGGIFYCLDPQPREPEFFREYNIEAGVVESSRGDVVSGVDPELAERVDTALKQFTYLSEKYSNVCKLLEERLGVEQARRLFPMGTDPIKLPAAGQDVAAETVDEKEQRGGVAGETENESIIDRRRRLRNAAFGFPAAKS</sequence>
<dbReference type="PRINTS" id="PR01130">
    <property type="entry name" value="DERENTRNSPRT"/>
</dbReference>
<feature type="transmembrane region" description="Helical" evidence="8">
    <location>
        <begin position="449"/>
        <end position="468"/>
    </location>
</feature>
<feature type="transmembrane region" description="Helical" evidence="8">
    <location>
        <begin position="159"/>
        <end position="182"/>
    </location>
</feature>
<evidence type="ECO:0000256" key="7">
    <source>
        <dbReference type="SAM" id="MobiDB-lite"/>
    </source>
</evidence>
<feature type="transmembrane region" description="Helical" evidence="8">
    <location>
        <begin position="286"/>
        <end position="306"/>
    </location>
</feature>
<name>A0A7R9GGK0_9CRUS</name>
<keyword evidence="10" id="KW-1185">Reference proteome</keyword>
<gene>
    <name evidence="9" type="ORF">NMOB1V02_LOCUS7519</name>
</gene>
<accession>A0A7R9GGK0</accession>
<feature type="transmembrane region" description="Helical" evidence="8">
    <location>
        <begin position="359"/>
        <end position="382"/>
    </location>
</feature>
<reference evidence="9" key="1">
    <citation type="submission" date="2020-11" db="EMBL/GenBank/DDBJ databases">
        <authorList>
            <person name="Tran Van P."/>
        </authorList>
    </citation>
    <scope>NUCLEOTIDE SEQUENCE</scope>
</reference>
<feature type="transmembrane region" description="Helical" evidence="8">
    <location>
        <begin position="194"/>
        <end position="220"/>
    </location>
</feature>
<feature type="transmembrane region" description="Helical" evidence="8">
    <location>
        <begin position="38"/>
        <end position="57"/>
    </location>
</feature>
<evidence type="ECO:0000256" key="4">
    <source>
        <dbReference type="ARBA" id="ARBA00022692"/>
    </source>
</evidence>
<protein>
    <submittedName>
        <fullName evidence="9">Uncharacterized protein</fullName>
    </submittedName>
</protein>
<organism evidence="9">
    <name type="scientific">Notodromas monacha</name>
    <dbReference type="NCBI Taxonomy" id="399045"/>
    <lineage>
        <taxon>Eukaryota</taxon>
        <taxon>Metazoa</taxon>
        <taxon>Ecdysozoa</taxon>
        <taxon>Arthropoda</taxon>
        <taxon>Crustacea</taxon>
        <taxon>Oligostraca</taxon>
        <taxon>Ostracoda</taxon>
        <taxon>Podocopa</taxon>
        <taxon>Podocopida</taxon>
        <taxon>Cypridocopina</taxon>
        <taxon>Cypridoidea</taxon>
        <taxon>Cyprididae</taxon>
        <taxon>Notodromas</taxon>
    </lineage>
</organism>
<keyword evidence="5 8" id="KW-1133">Transmembrane helix</keyword>
<dbReference type="InterPro" id="IPR019188">
    <property type="entry name" value="SNAPC1"/>
</dbReference>
<dbReference type="Pfam" id="PF09808">
    <property type="entry name" value="SNAPC1"/>
    <property type="match status" value="1"/>
</dbReference>
<evidence type="ECO:0000313" key="9">
    <source>
        <dbReference type="EMBL" id="CAD7279855.1"/>
    </source>
</evidence>
<dbReference type="InterPro" id="IPR002259">
    <property type="entry name" value="Eqnu_transpt"/>
</dbReference>
<evidence type="ECO:0000256" key="8">
    <source>
        <dbReference type="SAM" id="Phobius"/>
    </source>
</evidence>
<dbReference type="EMBL" id="OA883859">
    <property type="protein sequence ID" value="CAD7279855.1"/>
    <property type="molecule type" value="Genomic_DNA"/>
</dbReference>
<feature type="region of interest" description="Disordered" evidence="7">
    <location>
        <begin position="1"/>
        <end position="31"/>
    </location>
</feature>
<evidence type="ECO:0000313" key="10">
    <source>
        <dbReference type="Proteomes" id="UP000678499"/>
    </source>
</evidence>
<keyword evidence="3" id="KW-0813">Transport</keyword>
<dbReference type="AlphaFoldDB" id="A0A7R9GGK0"/>
<feature type="transmembrane region" description="Helical" evidence="8">
    <location>
        <begin position="226"/>
        <end position="247"/>
    </location>
</feature>
<feature type="transmembrane region" description="Helical" evidence="8">
    <location>
        <begin position="326"/>
        <end position="347"/>
    </location>
</feature>
<evidence type="ECO:0000256" key="6">
    <source>
        <dbReference type="ARBA" id="ARBA00023136"/>
    </source>
</evidence>
<feature type="transmembrane region" description="Helical" evidence="8">
    <location>
        <begin position="394"/>
        <end position="415"/>
    </location>
</feature>
<evidence type="ECO:0000256" key="1">
    <source>
        <dbReference type="ARBA" id="ARBA00004141"/>
    </source>
</evidence>
<evidence type="ECO:0000256" key="2">
    <source>
        <dbReference type="ARBA" id="ARBA00007965"/>
    </source>
</evidence>
<comment type="similarity">
    <text evidence="2">Belongs to the SLC29A/ENT transporter (TC 2.A.57) family.</text>
</comment>
<evidence type="ECO:0000256" key="5">
    <source>
        <dbReference type="ARBA" id="ARBA00022989"/>
    </source>
</evidence>
<keyword evidence="6 8" id="KW-0472">Membrane</keyword>
<dbReference type="PANTHER" id="PTHR10332:SF88">
    <property type="entry name" value="EQUILIBRATIVE NUCLEOSIDE TRANSPORTER 1, ISOFORM A"/>
    <property type="match status" value="1"/>
</dbReference>
<feature type="transmembrane region" description="Helical" evidence="8">
    <location>
        <begin position="89"/>
        <end position="112"/>
    </location>
</feature>
<dbReference type="OrthoDB" id="46396at2759"/>
<feature type="transmembrane region" description="Helical" evidence="8">
    <location>
        <begin position="119"/>
        <end position="139"/>
    </location>
</feature>
<evidence type="ECO:0000256" key="3">
    <source>
        <dbReference type="ARBA" id="ARBA00022448"/>
    </source>
</evidence>
<dbReference type="GO" id="GO:0005337">
    <property type="term" value="F:nucleoside transmembrane transporter activity"/>
    <property type="evidence" value="ECO:0007669"/>
    <property type="project" value="InterPro"/>
</dbReference>